<dbReference type="Proteomes" id="UP000055702">
    <property type="component" value="Unassembled WGS sequence"/>
</dbReference>
<dbReference type="InterPro" id="IPR037061">
    <property type="entry name" value="Lytic_TGlycoase_superhlx_L_sf"/>
</dbReference>
<organism evidence="6">
    <name type="scientific">Shewanella frigidimarina</name>
    <dbReference type="NCBI Taxonomy" id="56812"/>
    <lineage>
        <taxon>Bacteria</taxon>
        <taxon>Pseudomonadati</taxon>
        <taxon>Pseudomonadota</taxon>
        <taxon>Gammaproteobacteria</taxon>
        <taxon>Alteromonadales</taxon>
        <taxon>Shewanellaceae</taxon>
        <taxon>Shewanella</taxon>
    </lineage>
</organism>
<dbReference type="PANTHER" id="PTHR37423">
    <property type="entry name" value="SOLUBLE LYTIC MUREIN TRANSGLYCOSYLASE-RELATED"/>
    <property type="match status" value="1"/>
</dbReference>
<dbReference type="GO" id="GO:0004553">
    <property type="term" value="F:hydrolase activity, hydrolyzing O-glycosyl compounds"/>
    <property type="evidence" value="ECO:0007669"/>
    <property type="project" value="InterPro"/>
</dbReference>
<feature type="chain" id="PRO_5007125914" evidence="3">
    <location>
        <begin position="29"/>
        <end position="642"/>
    </location>
</feature>
<evidence type="ECO:0000313" key="7">
    <source>
        <dbReference type="Proteomes" id="UP000055702"/>
    </source>
</evidence>
<feature type="domain" description="Lytic transglycosylase superhelical linker" evidence="5">
    <location>
        <begin position="404"/>
        <end position="469"/>
    </location>
</feature>
<comment type="caution">
    <text evidence="6">The sequence shown here is derived from an EMBL/GenBank/DDBJ whole genome shotgun (WGS) entry which is preliminary data.</text>
</comment>
<evidence type="ECO:0000256" key="2">
    <source>
        <dbReference type="ARBA" id="ARBA00022729"/>
    </source>
</evidence>
<dbReference type="InterPro" id="IPR008939">
    <property type="entry name" value="Lytic_TGlycosylase_superhlx_U"/>
</dbReference>
<dbReference type="InterPro" id="IPR023346">
    <property type="entry name" value="Lysozyme-like_dom_sf"/>
</dbReference>
<proteinExistence type="inferred from homology"/>
<dbReference type="InterPro" id="IPR012289">
    <property type="entry name" value="Lytic_TGlycosylase_superhlx_L"/>
</dbReference>
<dbReference type="SUPFAM" id="SSF48435">
    <property type="entry name" value="Bacterial muramidases"/>
    <property type="match status" value="1"/>
</dbReference>
<evidence type="ECO:0000259" key="5">
    <source>
        <dbReference type="Pfam" id="PF14718"/>
    </source>
</evidence>
<protein>
    <submittedName>
        <fullName evidence="6">Lytic transglycosylase</fullName>
    </submittedName>
</protein>
<dbReference type="SUPFAM" id="SSF53955">
    <property type="entry name" value="Lysozyme-like"/>
    <property type="match status" value="1"/>
</dbReference>
<feature type="signal peptide" evidence="3">
    <location>
        <begin position="1"/>
        <end position="28"/>
    </location>
</feature>
<comment type="similarity">
    <text evidence="1">Belongs to the transglycosylase Slt family.</text>
</comment>
<dbReference type="Pfam" id="PF01464">
    <property type="entry name" value="SLT"/>
    <property type="match status" value="1"/>
</dbReference>
<keyword evidence="2 3" id="KW-0732">Signal</keyword>
<sequence length="642" mass="73937">MRNTWANTLITGALLFSTSLAFIGQANALTSQQQRYLDARQALDKKQLDKYQALRNQLGDYPLTVYLDYHAKIDSIVQSPGDKALNAINQFDTTPLYNNARYRYLLNAGKKQRWQDFLVIAPDTPNDVRLQCYYYQAQLDAGNETMAYKGIERLWVHGYSRPNECDAVINQWTKAGYRTQELIWARMLLSFNARQSSLLSYLSQKVTQHNNEAKLLLSVYRDPNILRHMNKFSSSKPIVGDIVDAGLRKLAQKDLHQAIKLYVKYQKANRFSDLEARQLNRYLVRRALIKQDDKLVAHIDTMLPLLKSDDLYEMRLRWAIREQDFSTVEKYLALLSDQGKADSRWQYWQAKMTSRHDKNRATQLQSTLSGERNFYGFNAAEALGKPLAMNDDNLTPNPELQATLNQDPGLARVVELMALDKQMDARNEWLYLMRRHNSEMTAQYGLFALKNGWHAFSVESSIQGKLWDSIALRFPEAANDEFLKASKKFSVDIDEIRAISRRESAFYLYATSGVGARGLMQLMPATAKQTAKKNKIPFNNVKDLYDPKVNIMLGSAYYSELLKQFGQNRVLATAAYNAGPGSVRRWLRQSNGSLDVMSFIETIPYTETREYVQAVLSYRMIFQQQKSLNEGMFSAKELSYRY</sequence>
<feature type="domain" description="Transglycosylase SLT" evidence="4">
    <location>
        <begin position="482"/>
        <end position="591"/>
    </location>
</feature>
<dbReference type="RefSeq" id="WP_059745973.1">
    <property type="nucleotide sequence ID" value="NZ_LRDC01000019.1"/>
</dbReference>
<dbReference type="Gene3D" id="1.25.20.10">
    <property type="entry name" value="Bacterial muramidases"/>
    <property type="match status" value="1"/>
</dbReference>
<evidence type="ECO:0000256" key="1">
    <source>
        <dbReference type="ARBA" id="ARBA00007734"/>
    </source>
</evidence>
<reference evidence="6 7" key="1">
    <citation type="submission" date="2016-01" db="EMBL/GenBank/DDBJ databases">
        <title>Draft genome of the antarctic isolate Shewanella frigidimarina Ag06-30.</title>
        <authorList>
            <person name="Parmeciano Di Noto G."/>
            <person name="Vazquez S."/>
            <person name="Mac Cormack W."/>
            <person name="Iriarte A."/>
            <person name="Quiroga C."/>
        </authorList>
    </citation>
    <scope>NUCLEOTIDE SEQUENCE [LARGE SCALE GENOMIC DNA]</scope>
    <source>
        <strain evidence="6 7">Ag06-30</strain>
    </source>
</reference>
<dbReference type="InterPro" id="IPR008258">
    <property type="entry name" value="Transglycosylase_SLT_dom_1"/>
</dbReference>
<dbReference type="Pfam" id="PF14718">
    <property type="entry name" value="SLT_L"/>
    <property type="match status" value="1"/>
</dbReference>
<name>A0A106BZY8_SHEFR</name>
<dbReference type="CDD" id="cd13401">
    <property type="entry name" value="Slt70-like"/>
    <property type="match status" value="1"/>
</dbReference>
<accession>A0A106BZY8</accession>
<dbReference type="EMBL" id="LRDC01000019">
    <property type="protein sequence ID" value="KVX01698.1"/>
    <property type="molecule type" value="Genomic_DNA"/>
</dbReference>
<dbReference type="PANTHER" id="PTHR37423:SF5">
    <property type="entry name" value="SOLUBLE LYTIC MUREIN TRANSGLYCOSYLASE"/>
    <property type="match status" value="1"/>
</dbReference>
<evidence type="ECO:0000256" key="3">
    <source>
        <dbReference type="SAM" id="SignalP"/>
    </source>
</evidence>
<evidence type="ECO:0000259" key="4">
    <source>
        <dbReference type="Pfam" id="PF01464"/>
    </source>
</evidence>
<dbReference type="AlphaFoldDB" id="A0A106BZY8"/>
<gene>
    <name evidence="6" type="ORF">AWJ07_16140</name>
</gene>
<dbReference type="Gene3D" id="1.10.530.10">
    <property type="match status" value="1"/>
</dbReference>
<evidence type="ECO:0000313" key="6">
    <source>
        <dbReference type="EMBL" id="KVX01698.1"/>
    </source>
</evidence>
<dbReference type="GO" id="GO:0042597">
    <property type="term" value="C:periplasmic space"/>
    <property type="evidence" value="ECO:0007669"/>
    <property type="project" value="InterPro"/>
</dbReference>
<dbReference type="Gene3D" id="1.10.1240.20">
    <property type="entry name" value="Lytic transglycosylase, superhelical linker domain"/>
    <property type="match status" value="1"/>
</dbReference>